<organism evidence="1 2">
    <name type="scientific">Methylobacterium aquaticum</name>
    <dbReference type="NCBI Taxonomy" id="270351"/>
    <lineage>
        <taxon>Bacteria</taxon>
        <taxon>Pseudomonadati</taxon>
        <taxon>Pseudomonadota</taxon>
        <taxon>Alphaproteobacteria</taxon>
        <taxon>Hyphomicrobiales</taxon>
        <taxon>Methylobacteriaceae</taxon>
        <taxon>Methylobacterium</taxon>
    </lineage>
</organism>
<reference evidence="2" key="2">
    <citation type="submission" date="2015-01" db="EMBL/GenBank/DDBJ databases">
        <title>Complete genome sequence of Methylobacterium aquaticum strain 22A.</title>
        <authorList>
            <person name="Tani A."/>
            <person name="Ogura Y."/>
            <person name="Hayashi T."/>
        </authorList>
    </citation>
    <scope>NUCLEOTIDE SEQUENCE [LARGE SCALE GENOMIC DNA]</scope>
    <source>
        <strain evidence="2">MA-22A</strain>
    </source>
</reference>
<dbReference type="KEGG" id="maqu:Maq22A_c05545"/>
<dbReference type="AlphaFoldDB" id="A0A0C6EWN8"/>
<evidence type="ECO:0000313" key="1">
    <source>
        <dbReference type="EMBL" id="BAQ44491.1"/>
    </source>
</evidence>
<reference evidence="1 2" key="1">
    <citation type="journal article" date="2015" name="Genome Announc.">
        <title>Complete Genome Sequence of Methylobacterium aquaticum Strain 22A, Isolated from Racomitrium japonicum Moss.</title>
        <authorList>
            <person name="Tani A."/>
            <person name="Ogura Y."/>
            <person name="Hayashi T."/>
            <person name="Kimbara K."/>
        </authorList>
    </citation>
    <scope>NUCLEOTIDE SEQUENCE [LARGE SCALE GENOMIC DNA]</scope>
    <source>
        <strain evidence="1 2">MA-22A</strain>
    </source>
</reference>
<name>A0A0C6EWN8_9HYPH</name>
<accession>A0A0C6EWN8</accession>
<proteinExistence type="predicted"/>
<sequence>MLLTLVKRGVPISSVMNDTYQNLTRSALLYRKQGVREAMSEQSIPSRHVVYAERYATGSKNHFNAFSALQRARLLWRETQTIIEMFEEEGQKEEHADWYYRGLEIVPYTLVGLATCLEWHARSRLTDLYTFKPEAIDRQSLDGKVHPKVLPEMIKANVSIPQLLGVSFTVGSFVEYVSVFDKLFNVLSLGSEFKRFLKSMNERRESLFGDDFSQPSYREEIEQLYSARHALVHEIGFSTDFGQTLCQAWSPSRIASICGTVIYTIEKIENHLTMRAVPDFPNLLTIRGDQVDRAGQLLSLIRSLENDISKQFESRPNKSSERWRTSIGIRQKLDAEYSALFKDDDLFRDPYAVSSHTSALYIKNLEQHLEMLKEIHSVLNISRRPRFK</sequence>
<evidence type="ECO:0008006" key="3">
    <source>
        <dbReference type="Google" id="ProtNLM"/>
    </source>
</evidence>
<gene>
    <name evidence="1" type="ORF">Maq22A_c05545</name>
</gene>
<protein>
    <recommendedName>
        <fullName evidence="3">RiboL-PSP-HEPN domain-containing protein</fullName>
    </recommendedName>
</protein>
<evidence type="ECO:0000313" key="2">
    <source>
        <dbReference type="Proteomes" id="UP000061432"/>
    </source>
</evidence>
<dbReference type="EMBL" id="AP014704">
    <property type="protein sequence ID" value="BAQ44491.1"/>
    <property type="molecule type" value="Genomic_DNA"/>
</dbReference>
<dbReference type="Proteomes" id="UP000061432">
    <property type="component" value="Chromosome"/>
</dbReference>
<dbReference type="PATRIC" id="fig|270351.10.peg.1057"/>